<evidence type="ECO:0008006" key="4">
    <source>
        <dbReference type="Google" id="ProtNLM"/>
    </source>
</evidence>
<feature type="transmembrane region" description="Helical" evidence="1">
    <location>
        <begin position="7"/>
        <end position="26"/>
    </location>
</feature>
<dbReference type="RefSeq" id="WP_040067360.1">
    <property type="nucleotide sequence ID" value="NZ_JXDG01000034.1"/>
</dbReference>
<dbReference type="AlphaFoldDB" id="A0A0C2IFP2"/>
<keyword evidence="1" id="KW-0812">Transmembrane</keyword>
<reference evidence="2 3" key="1">
    <citation type="submission" date="2015-01" db="EMBL/GenBank/DDBJ databases">
        <title>Complete genome of Pseudomonas batumici UCM B-321 producer of the batumin antibiotic with strong antistaphilococcal and potential anticancer activity.</title>
        <authorList>
            <person name="Klochko V.V."/>
            <person name="Zelena L.B."/>
            <person name="Elena K.A."/>
            <person name="Reva O.N."/>
        </authorList>
    </citation>
    <scope>NUCLEOTIDE SEQUENCE [LARGE SCALE GENOMIC DNA]</scope>
    <source>
        <strain evidence="2 3">UCM B-321</strain>
    </source>
</reference>
<evidence type="ECO:0000313" key="3">
    <source>
        <dbReference type="Proteomes" id="UP000031535"/>
    </source>
</evidence>
<dbReference type="EMBL" id="JXDG01000034">
    <property type="protein sequence ID" value="KIH83707.1"/>
    <property type="molecule type" value="Genomic_DNA"/>
</dbReference>
<sequence>MGKTKDLWIFVPVGVLMMLGAVLIHIDRLVEQEKMIKTVGEVVNVTRDGCITVRFLTSRQQTVQFNGSLCEQPPGFKTGEWVPVLYDPSRPAAARINSFLHNGLVTLLLGILGAVFTLVGGIVASIITLRAHRAARRSERR</sequence>
<dbReference type="PATRIC" id="fig|226910.6.peg.2606"/>
<name>A0A0C2IFP2_9PSED</name>
<feature type="transmembrane region" description="Helical" evidence="1">
    <location>
        <begin position="107"/>
        <end position="131"/>
    </location>
</feature>
<protein>
    <recommendedName>
        <fullName evidence="4">DUF3592 domain-containing protein</fullName>
    </recommendedName>
</protein>
<keyword evidence="1" id="KW-1133">Transmembrane helix</keyword>
<keyword evidence="1" id="KW-0472">Membrane</keyword>
<organism evidence="2 3">
    <name type="scientific">Pseudomonas batumici</name>
    <dbReference type="NCBI Taxonomy" id="226910"/>
    <lineage>
        <taxon>Bacteria</taxon>
        <taxon>Pseudomonadati</taxon>
        <taxon>Pseudomonadota</taxon>
        <taxon>Gammaproteobacteria</taxon>
        <taxon>Pseudomonadales</taxon>
        <taxon>Pseudomonadaceae</taxon>
        <taxon>Pseudomonas</taxon>
    </lineage>
</organism>
<keyword evidence="3" id="KW-1185">Reference proteome</keyword>
<comment type="caution">
    <text evidence="2">The sequence shown here is derived from an EMBL/GenBank/DDBJ whole genome shotgun (WGS) entry which is preliminary data.</text>
</comment>
<gene>
    <name evidence="2" type="ORF">UCMB321_2616</name>
</gene>
<proteinExistence type="predicted"/>
<evidence type="ECO:0000313" key="2">
    <source>
        <dbReference type="EMBL" id="KIH83707.1"/>
    </source>
</evidence>
<accession>A0A0C2IFP2</accession>
<evidence type="ECO:0000256" key="1">
    <source>
        <dbReference type="SAM" id="Phobius"/>
    </source>
</evidence>
<dbReference type="Proteomes" id="UP000031535">
    <property type="component" value="Unassembled WGS sequence"/>
</dbReference>
<dbReference type="OrthoDB" id="2242169at2"/>